<feature type="binding site" evidence="9">
    <location>
        <position position="274"/>
    </location>
    <ligand>
        <name>ATP</name>
        <dbReference type="ChEBI" id="CHEBI:30616"/>
    </ligand>
</feature>
<keyword evidence="6 8" id="KW-0315">Glutamine amidotransferase</keyword>
<dbReference type="PIRSF" id="PIRSF001589">
    <property type="entry name" value="Asn_synthetase_glu-h"/>
    <property type="match status" value="1"/>
</dbReference>
<evidence type="ECO:0000256" key="10">
    <source>
        <dbReference type="PIRSR" id="PIRSR001589-3"/>
    </source>
</evidence>
<dbReference type="Gene3D" id="3.60.20.10">
    <property type="entry name" value="Glutamine Phosphoribosylpyrophosphate, subunit 1, domain 1"/>
    <property type="match status" value="1"/>
</dbReference>
<dbReference type="GO" id="GO:0005524">
    <property type="term" value="F:ATP binding"/>
    <property type="evidence" value="ECO:0007669"/>
    <property type="project" value="UniProtKB-KW"/>
</dbReference>
<evidence type="ECO:0000313" key="13">
    <source>
        <dbReference type="Proteomes" id="UP000277424"/>
    </source>
</evidence>
<evidence type="ECO:0000256" key="1">
    <source>
        <dbReference type="ARBA" id="ARBA00005187"/>
    </source>
</evidence>
<feature type="site" description="Important for beta-aspartyl-AMP intermediate formation" evidence="10">
    <location>
        <position position="376"/>
    </location>
</feature>
<feature type="binding site" evidence="9">
    <location>
        <position position="301"/>
    </location>
    <ligand>
        <name>ATP</name>
        <dbReference type="ChEBI" id="CHEBI:30616"/>
    </ligand>
</feature>
<dbReference type="InterPro" id="IPR029055">
    <property type="entry name" value="Ntn_hydrolases_N"/>
</dbReference>
<dbReference type="SUPFAM" id="SSF52402">
    <property type="entry name" value="Adenine nucleotide alpha hydrolases-like"/>
    <property type="match status" value="1"/>
</dbReference>
<protein>
    <recommendedName>
        <fullName evidence="3">asparagine synthase (glutamine-hydrolyzing)</fullName>
        <ecNumber evidence="3">6.3.5.4</ecNumber>
    </recommendedName>
</protein>
<proteinExistence type="inferred from homology"/>
<feature type="binding site" evidence="9">
    <location>
        <position position="105"/>
    </location>
    <ligand>
        <name>L-glutamine</name>
        <dbReference type="ChEBI" id="CHEBI:58359"/>
    </ligand>
</feature>
<evidence type="ECO:0000256" key="6">
    <source>
        <dbReference type="ARBA" id="ARBA00022962"/>
    </source>
</evidence>
<dbReference type="InterPro" id="IPR006426">
    <property type="entry name" value="Asn_synth_AEB"/>
</dbReference>
<dbReference type="OrthoDB" id="9763290at2"/>
<dbReference type="PANTHER" id="PTHR43284:SF1">
    <property type="entry name" value="ASPARAGINE SYNTHETASE"/>
    <property type="match status" value="1"/>
</dbReference>
<organism evidence="12 13">
    <name type="scientific">Oceanibaculum indicum</name>
    <dbReference type="NCBI Taxonomy" id="526216"/>
    <lineage>
        <taxon>Bacteria</taxon>
        <taxon>Pseudomonadati</taxon>
        <taxon>Pseudomonadota</taxon>
        <taxon>Alphaproteobacteria</taxon>
        <taxon>Rhodospirillales</taxon>
        <taxon>Oceanibaculaceae</taxon>
        <taxon>Oceanibaculum</taxon>
    </lineage>
</organism>
<dbReference type="NCBIfam" id="TIGR01536">
    <property type="entry name" value="asn_synth_AEB"/>
    <property type="match status" value="1"/>
</dbReference>
<dbReference type="Proteomes" id="UP000277424">
    <property type="component" value="Unassembled WGS sequence"/>
</dbReference>
<evidence type="ECO:0000313" key="12">
    <source>
        <dbReference type="EMBL" id="RKQ68263.1"/>
    </source>
</evidence>
<reference evidence="12 13" key="1">
    <citation type="submission" date="2018-10" db="EMBL/GenBank/DDBJ databases">
        <title>Comparative analysis of microorganisms from saline springs in Andes Mountain Range, Colombia.</title>
        <authorList>
            <person name="Rubin E."/>
        </authorList>
    </citation>
    <scope>NUCLEOTIDE SEQUENCE [LARGE SCALE GENOMIC DNA]</scope>
    <source>
        <strain evidence="12 13">USBA 36</strain>
    </source>
</reference>
<dbReference type="RefSeq" id="WP_121220834.1">
    <property type="nucleotide sequence ID" value="NZ_RBIG01000003.1"/>
</dbReference>
<dbReference type="EMBL" id="RBIG01000003">
    <property type="protein sequence ID" value="RKQ68263.1"/>
    <property type="molecule type" value="Genomic_DNA"/>
</dbReference>
<dbReference type="InterPro" id="IPR014729">
    <property type="entry name" value="Rossmann-like_a/b/a_fold"/>
</dbReference>
<comment type="similarity">
    <text evidence="2">Belongs to the asparagine synthetase family.</text>
</comment>
<evidence type="ECO:0000256" key="9">
    <source>
        <dbReference type="PIRSR" id="PIRSR001589-2"/>
    </source>
</evidence>
<evidence type="ECO:0000256" key="8">
    <source>
        <dbReference type="PIRSR" id="PIRSR001589-1"/>
    </source>
</evidence>
<dbReference type="InterPro" id="IPR033738">
    <property type="entry name" value="AsnB_N"/>
</dbReference>
<dbReference type="Pfam" id="PF00733">
    <property type="entry name" value="Asn_synthase"/>
    <property type="match status" value="1"/>
</dbReference>
<feature type="binding site" evidence="9">
    <location>
        <begin position="374"/>
        <end position="375"/>
    </location>
    <ligand>
        <name>ATP</name>
        <dbReference type="ChEBI" id="CHEBI:30616"/>
    </ligand>
</feature>
<dbReference type="AlphaFoldDB" id="A0A420WBA2"/>
<dbReference type="InterPro" id="IPR001962">
    <property type="entry name" value="Asn_synthase"/>
</dbReference>
<accession>A0A420WBA2</accession>
<dbReference type="EC" id="6.3.5.4" evidence="3"/>
<dbReference type="Pfam" id="PF13522">
    <property type="entry name" value="GATase_6"/>
    <property type="match status" value="1"/>
</dbReference>
<gene>
    <name evidence="12" type="ORF">BCL74_2740</name>
</gene>
<dbReference type="GO" id="GO:0005829">
    <property type="term" value="C:cytosol"/>
    <property type="evidence" value="ECO:0007669"/>
    <property type="project" value="TreeGrafter"/>
</dbReference>
<dbReference type="Gene3D" id="3.40.50.620">
    <property type="entry name" value="HUPs"/>
    <property type="match status" value="1"/>
</dbReference>
<dbReference type="PANTHER" id="PTHR43284">
    <property type="entry name" value="ASPARAGINE SYNTHETASE (GLUTAMINE-HYDROLYZING)"/>
    <property type="match status" value="1"/>
</dbReference>
<dbReference type="GO" id="GO:0006529">
    <property type="term" value="P:asparagine biosynthetic process"/>
    <property type="evidence" value="ECO:0007669"/>
    <property type="project" value="UniProtKB-KW"/>
</dbReference>
<keyword evidence="8" id="KW-0061">Asparagine biosynthesis</keyword>
<evidence type="ECO:0000256" key="2">
    <source>
        <dbReference type="ARBA" id="ARBA00005752"/>
    </source>
</evidence>
<comment type="caution">
    <text evidence="12">The sequence shown here is derived from an EMBL/GenBank/DDBJ whole genome shotgun (WGS) entry which is preliminary data.</text>
</comment>
<dbReference type="InterPro" id="IPR051786">
    <property type="entry name" value="ASN_synthetase/amidase"/>
</dbReference>
<dbReference type="GO" id="GO:0004066">
    <property type="term" value="F:asparagine synthase (glutamine-hydrolyzing) activity"/>
    <property type="evidence" value="ECO:0007669"/>
    <property type="project" value="UniProtKB-EC"/>
</dbReference>
<dbReference type="SUPFAM" id="SSF56235">
    <property type="entry name" value="N-terminal nucleophile aminohydrolases (Ntn hydrolases)"/>
    <property type="match status" value="1"/>
</dbReference>
<comment type="catalytic activity">
    <reaction evidence="7">
        <text>L-aspartate + L-glutamine + ATP + H2O = L-asparagine + L-glutamate + AMP + diphosphate + H(+)</text>
        <dbReference type="Rhea" id="RHEA:12228"/>
        <dbReference type="ChEBI" id="CHEBI:15377"/>
        <dbReference type="ChEBI" id="CHEBI:15378"/>
        <dbReference type="ChEBI" id="CHEBI:29985"/>
        <dbReference type="ChEBI" id="CHEBI:29991"/>
        <dbReference type="ChEBI" id="CHEBI:30616"/>
        <dbReference type="ChEBI" id="CHEBI:33019"/>
        <dbReference type="ChEBI" id="CHEBI:58048"/>
        <dbReference type="ChEBI" id="CHEBI:58359"/>
        <dbReference type="ChEBI" id="CHEBI:456215"/>
        <dbReference type="EC" id="6.3.5.4"/>
    </reaction>
</comment>
<feature type="domain" description="Glutamine amidotransferase type-2" evidence="11">
    <location>
        <begin position="2"/>
        <end position="219"/>
    </location>
</feature>
<evidence type="ECO:0000259" key="11">
    <source>
        <dbReference type="PROSITE" id="PS51278"/>
    </source>
</evidence>
<feature type="active site" description="For GATase activity" evidence="8">
    <location>
        <position position="2"/>
    </location>
</feature>
<sequence length="645" mass="71269">MCGITGLLDLDRELSPDQRTGSIAAMTAALSRRGPDDEGLWQDEAAGIALGHRRLAIIDLSPAGHEPMESADGRLVLTYNGEVYNYPELRRELKAEGVAFRGDCDAEVMLEGFARWGIAATVERLIGMFAFAVWDRRERRLTLGRDRMGIKPLYWGKSDGLVLFGSELKALAACPHWTREIDRDSVASYLRHAYVPAPYTIYRRIEKLPPGCLLEIGTDGEPQITRYWDLRDVAAAGIANPLPDDADAALALLEPLLCDAVSRRMVADVPLGVLLSGGIDSATVTALMQQASDRPVRSFTIGFQDSDLDEAPLAGAIARHLGTDHTQLYLTESDARNTVPELPELYDEPFADASQIPTLLVSRLARQQVTVALSGDGGDELFGGYHRHRIGEAVWDRVSAVPRPMRKIASALLKMPSAGNWAKLAESLPDRYRPPMLGDKVGKLASVLPLDGPDAMYRRLVTHWPAAEGLVPGSVRRSTAAEDLGSASSITDPFHRARLMDALTYLPDDVLAKVDRASMGCGLEVRVPLLDHRVAELAWRLPKSLLHREGRSKWPLRQILERHVPRDLFERPKAGFSVPLDGWLRGPLRDWAESLLDAEALSADGLLEATPIRAAWREHQQGTRDHGTKLWAVLMLQAWRQRWAP</sequence>
<name>A0A420WBA2_9PROT</name>
<dbReference type="CDD" id="cd00712">
    <property type="entry name" value="AsnB"/>
    <property type="match status" value="1"/>
</dbReference>
<evidence type="ECO:0000256" key="4">
    <source>
        <dbReference type="ARBA" id="ARBA00022741"/>
    </source>
</evidence>
<dbReference type="PROSITE" id="PS51278">
    <property type="entry name" value="GATASE_TYPE_2"/>
    <property type="match status" value="1"/>
</dbReference>
<evidence type="ECO:0000256" key="7">
    <source>
        <dbReference type="ARBA" id="ARBA00048741"/>
    </source>
</evidence>
<evidence type="ECO:0000256" key="5">
    <source>
        <dbReference type="ARBA" id="ARBA00022840"/>
    </source>
</evidence>
<comment type="pathway">
    <text evidence="1">Amino-acid biosynthesis; L-asparagine biosynthesis; L-asparagine from L-aspartate (L-Gln route): step 1/1.</text>
</comment>
<keyword evidence="5 9" id="KW-0067">ATP-binding</keyword>
<keyword evidence="4 9" id="KW-0547">Nucleotide-binding</keyword>
<evidence type="ECO:0000256" key="3">
    <source>
        <dbReference type="ARBA" id="ARBA00012737"/>
    </source>
</evidence>
<dbReference type="InterPro" id="IPR017932">
    <property type="entry name" value="GATase_2_dom"/>
</dbReference>
<keyword evidence="8" id="KW-0028">Amino-acid biosynthesis</keyword>
<dbReference type="CDD" id="cd01991">
    <property type="entry name" value="Asn_synthase_B_C"/>
    <property type="match status" value="1"/>
</dbReference>